<name>A0A7X9RUL8_9BACT</name>
<dbReference type="RefSeq" id="WP_169657308.1">
    <property type="nucleotide sequence ID" value="NZ_JABANE010000033.1"/>
</dbReference>
<sequence length="71" mass="7715">MGEAADSRGDILATVIDRIGDYHTFDSIDPSTESSIYSDINAFDEEGAIDDIDKRIANGDFVVKGGVLYEK</sequence>
<accession>A0A7X9RUL8</accession>
<dbReference type="Proteomes" id="UP000576082">
    <property type="component" value="Unassembled WGS sequence"/>
</dbReference>
<evidence type="ECO:0000313" key="2">
    <source>
        <dbReference type="Proteomes" id="UP000576082"/>
    </source>
</evidence>
<organism evidence="1 2">
    <name type="scientific">Flammeovirga aprica JL-4</name>
    <dbReference type="NCBI Taxonomy" id="694437"/>
    <lineage>
        <taxon>Bacteria</taxon>
        <taxon>Pseudomonadati</taxon>
        <taxon>Bacteroidota</taxon>
        <taxon>Cytophagia</taxon>
        <taxon>Cytophagales</taxon>
        <taxon>Flammeovirgaceae</taxon>
        <taxon>Flammeovirga</taxon>
    </lineage>
</organism>
<reference evidence="1 2" key="1">
    <citation type="submission" date="2020-04" db="EMBL/GenBank/DDBJ databases">
        <title>Flammeovirga sp. SR4, a novel species isolated from seawater.</title>
        <authorList>
            <person name="Wang X."/>
        </authorList>
    </citation>
    <scope>NUCLEOTIDE SEQUENCE [LARGE SCALE GENOMIC DNA]</scope>
    <source>
        <strain evidence="1 2">ATCC 23126</strain>
    </source>
</reference>
<protein>
    <submittedName>
        <fullName evidence="1">Uncharacterized protein</fullName>
    </submittedName>
</protein>
<gene>
    <name evidence="1" type="ORF">HHU12_13690</name>
</gene>
<keyword evidence="2" id="KW-1185">Reference proteome</keyword>
<comment type="caution">
    <text evidence="1">The sequence shown here is derived from an EMBL/GenBank/DDBJ whole genome shotgun (WGS) entry which is preliminary data.</text>
</comment>
<evidence type="ECO:0000313" key="1">
    <source>
        <dbReference type="EMBL" id="NME69021.1"/>
    </source>
</evidence>
<dbReference type="EMBL" id="JABANE010000033">
    <property type="protein sequence ID" value="NME69021.1"/>
    <property type="molecule type" value="Genomic_DNA"/>
</dbReference>
<dbReference type="AlphaFoldDB" id="A0A7X9RUL8"/>
<proteinExistence type="predicted"/>